<name>A0A2U2B985_9BACT</name>
<accession>A0A2U2B985</accession>
<evidence type="ECO:0000313" key="2">
    <source>
        <dbReference type="EMBL" id="PWD99604.1"/>
    </source>
</evidence>
<dbReference type="RefSeq" id="WP_109264144.1">
    <property type="nucleotide sequence ID" value="NZ_QEWP01000006.1"/>
</dbReference>
<sequence>MKKIHFLIFLSFLAFNAKSQFSVTLKVIDNHNGELTNNVDDFNGTNVYCWAGNDSITLYDDSDYWWHPMYGNSERPGGELIKNNGTWIWQCTFDNVPPGDYRWNPYMKNLGWKPINTFYNYAQEPDIHFSIGSDGKITGQTTLELPLVSTSLLRQF</sequence>
<proteinExistence type="predicted"/>
<comment type="caution">
    <text evidence="2">The sequence shown here is derived from an EMBL/GenBank/DDBJ whole genome shotgun (WGS) entry which is preliminary data.</text>
</comment>
<keyword evidence="1" id="KW-0732">Signal</keyword>
<protein>
    <submittedName>
        <fullName evidence="2">Uncharacterized protein</fullName>
    </submittedName>
</protein>
<dbReference type="OrthoDB" id="1119982at2"/>
<feature type="chain" id="PRO_5015489246" evidence="1">
    <location>
        <begin position="20"/>
        <end position="156"/>
    </location>
</feature>
<feature type="signal peptide" evidence="1">
    <location>
        <begin position="1"/>
        <end position="19"/>
    </location>
</feature>
<gene>
    <name evidence="2" type="ORF">DDZ16_09155</name>
</gene>
<evidence type="ECO:0000313" key="3">
    <source>
        <dbReference type="Proteomes" id="UP000244956"/>
    </source>
</evidence>
<dbReference type="EMBL" id="QEWP01000006">
    <property type="protein sequence ID" value="PWD99604.1"/>
    <property type="molecule type" value="Genomic_DNA"/>
</dbReference>
<dbReference type="AlphaFoldDB" id="A0A2U2B985"/>
<keyword evidence="3" id="KW-1185">Reference proteome</keyword>
<reference evidence="2 3" key="1">
    <citation type="submission" date="2018-05" db="EMBL/GenBank/DDBJ databases">
        <title>Marinilabilia rubrum sp. nov., isolated from saltern sediment.</title>
        <authorList>
            <person name="Zhang R."/>
        </authorList>
    </citation>
    <scope>NUCLEOTIDE SEQUENCE [LARGE SCALE GENOMIC DNA]</scope>
    <source>
        <strain evidence="2 3">WTE16</strain>
    </source>
</reference>
<organism evidence="2 3">
    <name type="scientific">Marinilabilia rubra</name>
    <dbReference type="NCBI Taxonomy" id="2162893"/>
    <lineage>
        <taxon>Bacteria</taxon>
        <taxon>Pseudomonadati</taxon>
        <taxon>Bacteroidota</taxon>
        <taxon>Bacteroidia</taxon>
        <taxon>Marinilabiliales</taxon>
        <taxon>Marinilabiliaceae</taxon>
        <taxon>Marinilabilia</taxon>
    </lineage>
</organism>
<dbReference type="Proteomes" id="UP000244956">
    <property type="component" value="Unassembled WGS sequence"/>
</dbReference>
<evidence type="ECO:0000256" key="1">
    <source>
        <dbReference type="SAM" id="SignalP"/>
    </source>
</evidence>